<accession>A0A1T1DQ84</accession>
<dbReference type="Gene3D" id="3.40.50.150">
    <property type="entry name" value="Vaccinia Virus protein VP39"/>
    <property type="match status" value="1"/>
</dbReference>
<name>A0A1T1DQ84_9LEPT</name>
<dbReference type="EC" id="2.1.1.-" evidence="3"/>
<evidence type="ECO:0000256" key="2">
    <source>
        <dbReference type="ARBA" id="ARBA00022679"/>
    </source>
</evidence>
<dbReference type="InterPro" id="IPR001091">
    <property type="entry name" value="RM_Methyltransferase"/>
</dbReference>
<dbReference type="Pfam" id="PF01555">
    <property type="entry name" value="N6_N4_Mtase"/>
    <property type="match status" value="1"/>
</dbReference>
<gene>
    <name evidence="5" type="ORF">B1J93_08560</name>
</gene>
<dbReference type="InterPro" id="IPR029063">
    <property type="entry name" value="SAM-dependent_MTases_sf"/>
</dbReference>
<dbReference type="SUPFAM" id="SSF53335">
    <property type="entry name" value="S-adenosyl-L-methionine-dependent methyltransferases"/>
    <property type="match status" value="1"/>
</dbReference>
<feature type="domain" description="DNA methylase N-4/N-6" evidence="4">
    <location>
        <begin position="27"/>
        <end position="299"/>
    </location>
</feature>
<sequence length="311" mass="35453">MNFEIIQGDSSNIILELTNLPGYRNKIDCLVTSIPYYQKRDYLEKTHPNKEKEIGCEISISQYLKNLEQVFKEAKKLLKNNATVFINIGESFKQGRAQKIPSQFCNMMEGIGYKYIQEIIWAKSITTKNGNIGSCKPESVNRRFTNSHEYVLFFVLDLKKYYINIKNVSVPLAGNQKDPKTKLIKLSKQKSNSLKDYELTKAENPSAIKKRIIENKIQNNNFTARRRSVWQIPTTNSKNRHTAVGPIELFEICILSGTKKNGTVLDPFSGEGTVGKASLKLGRNFLGIDLDERSCKEAKNNLEEMKLILVS</sequence>
<keyword evidence="2 5" id="KW-0808">Transferase</keyword>
<evidence type="ECO:0000256" key="1">
    <source>
        <dbReference type="ARBA" id="ARBA00022603"/>
    </source>
</evidence>
<comment type="similarity">
    <text evidence="3">Belongs to the N(4)/N(6)-methyltransferase family.</text>
</comment>
<evidence type="ECO:0000313" key="6">
    <source>
        <dbReference type="Proteomes" id="UP000191008"/>
    </source>
</evidence>
<dbReference type="PRINTS" id="PR00508">
    <property type="entry name" value="S21N4MTFRASE"/>
</dbReference>
<dbReference type="GO" id="GO:0003677">
    <property type="term" value="F:DNA binding"/>
    <property type="evidence" value="ECO:0007669"/>
    <property type="project" value="InterPro"/>
</dbReference>
<comment type="caution">
    <text evidence="5">The sequence shown here is derived from an EMBL/GenBank/DDBJ whole genome shotgun (WGS) entry which is preliminary data.</text>
</comment>
<dbReference type="EMBL" id="MVIT01000061">
    <property type="protein sequence ID" value="OOV43022.1"/>
    <property type="molecule type" value="Genomic_DNA"/>
</dbReference>
<organism evidence="5 6">
    <name type="scientific">Leptospira kirschneri serovar Pomona</name>
    <dbReference type="NCBI Taxonomy" id="561005"/>
    <lineage>
        <taxon>Bacteria</taxon>
        <taxon>Pseudomonadati</taxon>
        <taxon>Spirochaetota</taxon>
        <taxon>Spirochaetia</taxon>
        <taxon>Leptospirales</taxon>
        <taxon>Leptospiraceae</taxon>
        <taxon>Leptospira</taxon>
    </lineage>
</organism>
<protein>
    <recommendedName>
        <fullName evidence="3">Methyltransferase</fullName>
        <ecNumber evidence="3">2.1.1.-</ecNumber>
    </recommendedName>
</protein>
<dbReference type="GO" id="GO:0032259">
    <property type="term" value="P:methylation"/>
    <property type="evidence" value="ECO:0007669"/>
    <property type="project" value="UniProtKB-KW"/>
</dbReference>
<reference evidence="5 6" key="1">
    <citation type="submission" date="2017-02" db="EMBL/GenBank/DDBJ databases">
        <title>Comparative genomic analysis of Brazilian Leptospira kirschneri strains of different serogroups.</title>
        <authorList>
            <person name="Moreno L.Z."/>
            <person name="Miraglia F."/>
            <person name="Kremer F.S."/>
            <person name="Eslabao M.R."/>
            <person name="Lilenbaum W."/>
            <person name="Dellagostin O.A."/>
            <person name="Moreno A.M."/>
        </authorList>
    </citation>
    <scope>NUCLEOTIDE SEQUENCE [LARGE SCALE GENOMIC DNA]</scope>
    <source>
        <strain evidence="5 6">M110/06</strain>
    </source>
</reference>
<proteinExistence type="inferred from homology"/>
<dbReference type="PANTHER" id="PTHR13370">
    <property type="entry name" value="RNA METHYLASE-RELATED"/>
    <property type="match status" value="1"/>
</dbReference>
<dbReference type="RefSeq" id="WP_082292957.1">
    <property type="nucleotide sequence ID" value="NZ_MVIT01000061.1"/>
</dbReference>
<dbReference type="GO" id="GO:0008170">
    <property type="term" value="F:N-methyltransferase activity"/>
    <property type="evidence" value="ECO:0007669"/>
    <property type="project" value="InterPro"/>
</dbReference>
<dbReference type="PANTHER" id="PTHR13370:SF3">
    <property type="entry name" value="TRNA (GUANINE(10)-N2)-METHYLTRANSFERASE HOMOLOG"/>
    <property type="match status" value="1"/>
</dbReference>
<dbReference type="Proteomes" id="UP000191008">
    <property type="component" value="Unassembled WGS sequence"/>
</dbReference>
<evidence type="ECO:0000259" key="4">
    <source>
        <dbReference type="Pfam" id="PF01555"/>
    </source>
</evidence>
<evidence type="ECO:0000256" key="3">
    <source>
        <dbReference type="RuleBase" id="RU362026"/>
    </source>
</evidence>
<dbReference type="GO" id="GO:0005737">
    <property type="term" value="C:cytoplasm"/>
    <property type="evidence" value="ECO:0007669"/>
    <property type="project" value="TreeGrafter"/>
</dbReference>
<keyword evidence="1 5" id="KW-0489">Methyltransferase</keyword>
<dbReference type="InterPro" id="IPR002941">
    <property type="entry name" value="DNA_methylase_N4/N6"/>
</dbReference>
<dbReference type="AlphaFoldDB" id="A0A1T1DQ84"/>
<evidence type="ECO:0000313" key="5">
    <source>
        <dbReference type="EMBL" id="OOV43022.1"/>
    </source>
</evidence>